<evidence type="ECO:0000256" key="4">
    <source>
        <dbReference type="ARBA" id="ARBA00022692"/>
    </source>
</evidence>
<reference evidence="15 16" key="2">
    <citation type="submission" date="2019-01" db="EMBL/GenBank/DDBJ databases">
        <title>The decoding of complex shrimp genome reveals the adaptation for benthos swimmer, frequently molting mechanism and breeding impact on genome.</title>
        <authorList>
            <person name="Sun Y."/>
            <person name="Gao Y."/>
            <person name="Yu Y."/>
        </authorList>
    </citation>
    <scope>NUCLEOTIDE SEQUENCE [LARGE SCALE GENOMIC DNA]</scope>
    <source>
        <tissue evidence="15">Muscle</tissue>
    </source>
</reference>
<evidence type="ECO:0000256" key="8">
    <source>
        <dbReference type="ARBA" id="ARBA00023157"/>
    </source>
</evidence>
<dbReference type="PROSITE" id="PS50262">
    <property type="entry name" value="G_PROTEIN_RECEP_F1_2"/>
    <property type="match status" value="1"/>
</dbReference>
<name>A0A423STV1_PENVA</name>
<comment type="similarity">
    <text evidence="2 11">Belongs to the G-protein coupled receptor 1 family.</text>
</comment>
<evidence type="ECO:0000256" key="7">
    <source>
        <dbReference type="ARBA" id="ARBA00023136"/>
    </source>
</evidence>
<feature type="transmembrane region" description="Helical" evidence="13">
    <location>
        <begin position="14"/>
        <end position="35"/>
    </location>
</feature>
<evidence type="ECO:0000256" key="13">
    <source>
        <dbReference type="SAM" id="Phobius"/>
    </source>
</evidence>
<feature type="transmembrane region" description="Helical" evidence="13">
    <location>
        <begin position="375"/>
        <end position="399"/>
    </location>
</feature>
<feature type="compositionally biased region" description="Acidic residues" evidence="12">
    <location>
        <begin position="189"/>
        <end position="198"/>
    </location>
</feature>
<evidence type="ECO:0000313" key="16">
    <source>
        <dbReference type="Proteomes" id="UP000283509"/>
    </source>
</evidence>
<evidence type="ECO:0000259" key="14">
    <source>
        <dbReference type="PROSITE" id="PS50262"/>
    </source>
</evidence>
<evidence type="ECO:0000256" key="5">
    <source>
        <dbReference type="ARBA" id="ARBA00022989"/>
    </source>
</evidence>
<sequence length="415" mass="45894">MCGRWELGPIVCDLYIAMDVVCSTSSIFNLVAISIDRYTAVTKPIKYVHSKNNNRIVVTIAVIWTVSAAIGIPLFFVNKYDGYTKGDEPIDDCTFVNADFILYSSLSSFYIPCIAMIYLYYRIFKALKDRARKKKPKVSEIKAGSVIENVAQTRMLAETTLGTEMVLPPAKSTDLIEEDKNTNNTSNSQDEEDEEGDEVAAALQGAGADNCHIIKNPKTQDLCLYPARSSEGSAAVPPVQSTRNGAAEAVRTAEGARGGQPEPSPRQALLGKQKKVKIQSKKNWPSTARGAEGAETGELLEKKDKKSSARFTIYKVNKASKKKREKSSAKKERKATKTLAIVLAAFLLCWVPFFTCNILDAISKKTENTNLQPGMTAFVLTTWIGYMNSFLNPVIYTIFNPEFRKAFKKILVCQS</sequence>
<dbReference type="GO" id="GO:0004930">
    <property type="term" value="F:G protein-coupled receptor activity"/>
    <property type="evidence" value="ECO:0007669"/>
    <property type="project" value="UniProtKB-KW"/>
</dbReference>
<evidence type="ECO:0000256" key="1">
    <source>
        <dbReference type="ARBA" id="ARBA00004651"/>
    </source>
</evidence>
<dbReference type="SUPFAM" id="SSF81321">
    <property type="entry name" value="Family A G protein-coupled receptor-like"/>
    <property type="match status" value="1"/>
</dbReference>
<feature type="transmembrane region" description="Helical" evidence="13">
    <location>
        <begin position="338"/>
        <end position="355"/>
    </location>
</feature>
<feature type="transmembrane region" description="Helical" evidence="13">
    <location>
        <begin position="56"/>
        <end position="80"/>
    </location>
</feature>
<comment type="caution">
    <text evidence="15">The sequence shown here is derived from an EMBL/GenBank/DDBJ whole genome shotgun (WGS) entry which is preliminary data.</text>
</comment>
<evidence type="ECO:0000256" key="6">
    <source>
        <dbReference type="ARBA" id="ARBA00023040"/>
    </source>
</evidence>
<feature type="compositionally biased region" description="Low complexity" evidence="12">
    <location>
        <begin position="287"/>
        <end position="297"/>
    </location>
</feature>
<organism evidence="15 16">
    <name type="scientific">Penaeus vannamei</name>
    <name type="common">Whiteleg shrimp</name>
    <name type="synonym">Litopenaeus vannamei</name>
    <dbReference type="NCBI Taxonomy" id="6689"/>
    <lineage>
        <taxon>Eukaryota</taxon>
        <taxon>Metazoa</taxon>
        <taxon>Ecdysozoa</taxon>
        <taxon>Arthropoda</taxon>
        <taxon>Crustacea</taxon>
        <taxon>Multicrustacea</taxon>
        <taxon>Malacostraca</taxon>
        <taxon>Eumalacostraca</taxon>
        <taxon>Eucarida</taxon>
        <taxon>Decapoda</taxon>
        <taxon>Dendrobranchiata</taxon>
        <taxon>Penaeoidea</taxon>
        <taxon>Penaeidae</taxon>
        <taxon>Penaeus</taxon>
    </lineage>
</organism>
<dbReference type="Pfam" id="PF00001">
    <property type="entry name" value="7tm_1"/>
    <property type="match status" value="1"/>
</dbReference>
<evidence type="ECO:0000256" key="11">
    <source>
        <dbReference type="RuleBase" id="RU000688"/>
    </source>
</evidence>
<dbReference type="FunFam" id="1.20.1070.10:FF:000233">
    <property type="entry name" value="CLUMA_CG012980, isoform A"/>
    <property type="match status" value="1"/>
</dbReference>
<gene>
    <name evidence="15" type="ORF">C7M84_014301</name>
</gene>
<evidence type="ECO:0000256" key="9">
    <source>
        <dbReference type="ARBA" id="ARBA00023170"/>
    </source>
</evidence>
<keyword evidence="8" id="KW-1015">Disulfide bond</keyword>
<evidence type="ECO:0000313" key="15">
    <source>
        <dbReference type="EMBL" id="ROT67603.1"/>
    </source>
</evidence>
<dbReference type="Proteomes" id="UP000283509">
    <property type="component" value="Unassembled WGS sequence"/>
</dbReference>
<dbReference type="AlphaFoldDB" id="A0A423STV1"/>
<evidence type="ECO:0000256" key="10">
    <source>
        <dbReference type="ARBA" id="ARBA00023224"/>
    </source>
</evidence>
<evidence type="ECO:0000256" key="12">
    <source>
        <dbReference type="SAM" id="MobiDB-lite"/>
    </source>
</evidence>
<protein>
    <submittedName>
        <fullName evidence="15">Type 2 dopamine receptor</fullName>
    </submittedName>
</protein>
<evidence type="ECO:0000256" key="2">
    <source>
        <dbReference type="ARBA" id="ARBA00010663"/>
    </source>
</evidence>
<dbReference type="PANTHER" id="PTHR24248:SF125">
    <property type="entry name" value="DOPAMINE D2-LIKE RECEPTOR"/>
    <property type="match status" value="1"/>
</dbReference>
<accession>A0A423STV1</accession>
<dbReference type="OrthoDB" id="10010417at2759"/>
<comment type="subcellular location">
    <subcellularLocation>
        <location evidence="1">Cell membrane</location>
        <topology evidence="1">Multi-pass membrane protein</topology>
    </subcellularLocation>
</comment>
<dbReference type="InterPro" id="IPR017452">
    <property type="entry name" value="GPCR_Rhodpsn_7TM"/>
</dbReference>
<dbReference type="Gene3D" id="1.20.1070.10">
    <property type="entry name" value="Rhodopsin 7-helix transmembrane proteins"/>
    <property type="match status" value="2"/>
</dbReference>
<keyword evidence="10 11" id="KW-0807">Transducer</keyword>
<keyword evidence="7 13" id="KW-0472">Membrane</keyword>
<keyword evidence="5 13" id="KW-1133">Transmembrane helix</keyword>
<dbReference type="PROSITE" id="PS00237">
    <property type="entry name" value="G_PROTEIN_RECEP_F1_1"/>
    <property type="match status" value="1"/>
</dbReference>
<dbReference type="GO" id="GO:0005886">
    <property type="term" value="C:plasma membrane"/>
    <property type="evidence" value="ECO:0007669"/>
    <property type="project" value="UniProtKB-SubCell"/>
</dbReference>
<dbReference type="GO" id="GO:0001591">
    <property type="term" value="F:dopamine neurotransmitter receptor activity, coupled via Gi/Go"/>
    <property type="evidence" value="ECO:0007669"/>
    <property type="project" value="TreeGrafter"/>
</dbReference>
<dbReference type="GO" id="GO:0045202">
    <property type="term" value="C:synapse"/>
    <property type="evidence" value="ECO:0007669"/>
    <property type="project" value="GOC"/>
</dbReference>
<evidence type="ECO:0000256" key="3">
    <source>
        <dbReference type="ARBA" id="ARBA00022475"/>
    </source>
</evidence>
<feature type="region of interest" description="Disordered" evidence="12">
    <location>
        <begin position="231"/>
        <end position="301"/>
    </location>
</feature>
<dbReference type="EMBL" id="QCYY01002789">
    <property type="protein sequence ID" value="ROT67603.1"/>
    <property type="molecule type" value="Genomic_DNA"/>
</dbReference>
<feature type="region of interest" description="Disordered" evidence="12">
    <location>
        <begin position="167"/>
        <end position="200"/>
    </location>
</feature>
<keyword evidence="9 11" id="KW-0675">Receptor</keyword>
<feature type="domain" description="G-protein coupled receptors family 1 profile" evidence="14">
    <location>
        <begin position="1"/>
        <end position="396"/>
    </location>
</feature>
<reference evidence="15 16" key="1">
    <citation type="submission" date="2018-04" db="EMBL/GenBank/DDBJ databases">
        <authorList>
            <person name="Zhang X."/>
            <person name="Yuan J."/>
            <person name="Li F."/>
            <person name="Xiang J."/>
        </authorList>
    </citation>
    <scope>NUCLEOTIDE SEQUENCE [LARGE SCALE GENOMIC DNA]</scope>
    <source>
        <tissue evidence="15">Muscle</tissue>
    </source>
</reference>
<dbReference type="PANTHER" id="PTHR24248">
    <property type="entry name" value="ADRENERGIC RECEPTOR-RELATED G-PROTEIN COUPLED RECEPTOR"/>
    <property type="match status" value="1"/>
</dbReference>
<keyword evidence="16" id="KW-1185">Reference proteome</keyword>
<dbReference type="InterPro" id="IPR000276">
    <property type="entry name" value="GPCR_Rhodpsn"/>
</dbReference>
<dbReference type="STRING" id="6689.A0A423STV1"/>
<dbReference type="PRINTS" id="PR00237">
    <property type="entry name" value="GPCRRHODOPSN"/>
</dbReference>
<keyword evidence="6 11" id="KW-0297">G-protein coupled receptor</keyword>
<feature type="transmembrane region" description="Helical" evidence="13">
    <location>
        <begin position="100"/>
        <end position="121"/>
    </location>
</feature>
<keyword evidence="4 11" id="KW-0812">Transmembrane</keyword>
<proteinExistence type="inferred from homology"/>
<keyword evidence="3" id="KW-1003">Cell membrane</keyword>